<evidence type="ECO:0000256" key="1">
    <source>
        <dbReference type="PROSITE-ProRule" id="PRU01076"/>
    </source>
</evidence>
<dbReference type="InterPro" id="IPR007159">
    <property type="entry name" value="SpoVT-AbrB_dom"/>
</dbReference>
<evidence type="ECO:0000259" key="2">
    <source>
        <dbReference type="PROSITE" id="PS51740"/>
    </source>
</evidence>
<dbReference type="InterPro" id="IPR037914">
    <property type="entry name" value="SpoVT-AbrB_sf"/>
</dbReference>
<feature type="domain" description="SpoVT-AbrB" evidence="2">
    <location>
        <begin position="3"/>
        <end position="51"/>
    </location>
</feature>
<reference evidence="4" key="1">
    <citation type="submission" date="2017-09" db="EMBL/GenBank/DDBJ databases">
        <title>Depth-based differentiation of microbial function through sediment-hosted aquifers and enrichment of novel symbionts in the deep terrestrial subsurface.</title>
        <authorList>
            <person name="Probst A.J."/>
            <person name="Ladd B."/>
            <person name="Jarett J.K."/>
            <person name="Geller-Mcgrath D.E."/>
            <person name="Sieber C.M.K."/>
            <person name="Emerson J.B."/>
            <person name="Anantharaman K."/>
            <person name="Thomas B.C."/>
            <person name="Malmstrom R."/>
            <person name="Stieglmeier M."/>
            <person name="Klingl A."/>
            <person name="Woyke T."/>
            <person name="Ryan C.M."/>
            <person name="Banfield J.F."/>
        </authorList>
    </citation>
    <scope>NUCLEOTIDE SEQUENCE [LARGE SCALE GENOMIC DNA]</scope>
</reference>
<accession>A0A2H0XEN0</accession>
<evidence type="ECO:0000313" key="3">
    <source>
        <dbReference type="EMBL" id="PIS22609.1"/>
    </source>
</evidence>
<organism evidence="3 4">
    <name type="scientific">candidate division WWE3 bacterium CG08_land_8_20_14_0_20_41_10</name>
    <dbReference type="NCBI Taxonomy" id="1975085"/>
    <lineage>
        <taxon>Bacteria</taxon>
        <taxon>Katanobacteria</taxon>
    </lineage>
</organism>
<dbReference type="SUPFAM" id="SSF89447">
    <property type="entry name" value="AbrB/MazE/MraZ-like"/>
    <property type="match status" value="1"/>
</dbReference>
<dbReference type="EMBL" id="PEYU01000017">
    <property type="protein sequence ID" value="PIS22609.1"/>
    <property type="molecule type" value="Genomic_DNA"/>
</dbReference>
<dbReference type="Proteomes" id="UP000231252">
    <property type="component" value="Unassembled WGS sequence"/>
</dbReference>
<dbReference type="PROSITE" id="PS51740">
    <property type="entry name" value="SPOVT_ABRB"/>
    <property type="match status" value="1"/>
</dbReference>
<keyword evidence="1" id="KW-0238">DNA-binding</keyword>
<dbReference type="AlphaFoldDB" id="A0A2H0XEN0"/>
<dbReference type="GO" id="GO:0003677">
    <property type="term" value="F:DNA binding"/>
    <property type="evidence" value="ECO:0007669"/>
    <property type="project" value="UniProtKB-UniRule"/>
</dbReference>
<gene>
    <name evidence="3" type="ORF">COT50_00995</name>
</gene>
<name>A0A2H0XEN0_UNCKA</name>
<protein>
    <recommendedName>
        <fullName evidence="2">SpoVT-AbrB domain-containing protein</fullName>
    </recommendedName>
</protein>
<proteinExistence type="predicted"/>
<comment type="caution">
    <text evidence="3">The sequence shown here is derived from an EMBL/GenBank/DDBJ whole genome shotgun (WGS) entry which is preliminary data.</text>
</comment>
<sequence length="80" mass="8775">MINTTVKLSPQGQITIPRGIRLLLGMDGGSEVILSSQLQEPKTLTLTPKPASWVDRVAGTGKGLWGKNVDQYVDNIRNDW</sequence>
<evidence type="ECO:0000313" key="4">
    <source>
        <dbReference type="Proteomes" id="UP000231252"/>
    </source>
</evidence>
<dbReference type="SMART" id="SM00966">
    <property type="entry name" value="SpoVT_AbrB"/>
    <property type="match status" value="1"/>
</dbReference>
<dbReference type="Gene3D" id="2.10.260.10">
    <property type="match status" value="1"/>
</dbReference>